<dbReference type="InterPro" id="IPR010985">
    <property type="entry name" value="Ribbon_hlx_hlx"/>
</dbReference>
<evidence type="ECO:0000313" key="2">
    <source>
        <dbReference type="Proteomes" id="UP001628193"/>
    </source>
</evidence>
<proteinExistence type="predicted"/>
<evidence type="ECO:0008006" key="3">
    <source>
        <dbReference type="Google" id="ProtNLM"/>
    </source>
</evidence>
<sequence>MKTDKKIRMVQKSLRFPESLAEWLHDRAEEERRSFNQVVIMTLERMQQEQTLPTHPTA</sequence>
<dbReference type="EMBL" id="BAAFGK010000004">
    <property type="protein sequence ID" value="GAB0056622.1"/>
    <property type="molecule type" value="Genomic_DNA"/>
</dbReference>
<dbReference type="Gene3D" id="1.10.1220.10">
    <property type="entry name" value="Met repressor-like"/>
    <property type="match status" value="1"/>
</dbReference>
<organism evidence="1 2">
    <name type="scientific">Candidatus Magnetaquiglobus chichijimensis</name>
    <dbReference type="NCBI Taxonomy" id="3141448"/>
    <lineage>
        <taxon>Bacteria</taxon>
        <taxon>Pseudomonadati</taxon>
        <taxon>Pseudomonadota</taxon>
        <taxon>Magnetococcia</taxon>
        <taxon>Magnetococcales</taxon>
        <taxon>Candidatus Magnetaquicoccaceae</taxon>
        <taxon>Candidatus Magnetaquiglobus</taxon>
    </lineage>
</organism>
<dbReference type="InterPro" id="IPR013321">
    <property type="entry name" value="Arc_rbn_hlx_hlx"/>
</dbReference>
<name>A0ABQ0C6X4_9PROT</name>
<reference evidence="1 2" key="1">
    <citation type="submission" date="2024-09" db="EMBL/GenBank/DDBJ databases">
        <title>Draft genome sequence of Candidatus Magnetaquicoccaceae bacterium FCR-1.</title>
        <authorList>
            <person name="Shimoshige H."/>
            <person name="Shimamura S."/>
            <person name="Taoka A."/>
            <person name="Kobayashi H."/>
            <person name="Maekawa T."/>
        </authorList>
    </citation>
    <scope>NUCLEOTIDE SEQUENCE [LARGE SCALE GENOMIC DNA]</scope>
    <source>
        <strain evidence="1 2">FCR-1</strain>
    </source>
</reference>
<comment type="caution">
    <text evidence="1">The sequence shown here is derived from an EMBL/GenBank/DDBJ whole genome shotgun (WGS) entry which is preliminary data.</text>
</comment>
<dbReference type="Proteomes" id="UP001628193">
    <property type="component" value="Unassembled WGS sequence"/>
</dbReference>
<dbReference type="RefSeq" id="WP_420904346.1">
    <property type="nucleotide sequence ID" value="NZ_BAAFGK010000004.1"/>
</dbReference>
<gene>
    <name evidence="1" type="ORF">SIID45300_00930</name>
</gene>
<keyword evidence="2" id="KW-1185">Reference proteome</keyword>
<accession>A0ABQ0C6X4</accession>
<protein>
    <recommendedName>
        <fullName evidence="3">Arc-like DNA binding domain-containing protein</fullName>
    </recommendedName>
</protein>
<dbReference type="SUPFAM" id="SSF47598">
    <property type="entry name" value="Ribbon-helix-helix"/>
    <property type="match status" value="1"/>
</dbReference>
<evidence type="ECO:0000313" key="1">
    <source>
        <dbReference type="EMBL" id="GAB0056622.1"/>
    </source>
</evidence>